<evidence type="ECO:0000256" key="4">
    <source>
        <dbReference type="SAM" id="MobiDB-lite"/>
    </source>
</evidence>
<feature type="region of interest" description="Disordered" evidence="4">
    <location>
        <begin position="499"/>
        <end position="549"/>
    </location>
</feature>
<dbReference type="Pfam" id="PF00012">
    <property type="entry name" value="HSP70"/>
    <property type="match status" value="1"/>
</dbReference>
<dbReference type="PANTHER" id="PTHR45639:SF4">
    <property type="entry name" value="HSC70CB, ISOFORM G"/>
    <property type="match status" value="1"/>
</dbReference>
<keyword evidence="6" id="KW-0346">Stress response</keyword>
<dbReference type="Proteomes" id="UP000695000">
    <property type="component" value="Unplaced"/>
</dbReference>
<dbReference type="SUPFAM" id="SSF100934">
    <property type="entry name" value="Heat shock protein 70kD (HSP70), C-terminal subdomain"/>
    <property type="match status" value="2"/>
</dbReference>
<dbReference type="InterPro" id="IPR029048">
    <property type="entry name" value="HSP70_C_sf"/>
</dbReference>
<evidence type="ECO:0000256" key="1">
    <source>
        <dbReference type="ARBA" id="ARBA00007381"/>
    </source>
</evidence>
<dbReference type="Gene3D" id="3.30.30.30">
    <property type="match status" value="1"/>
</dbReference>
<dbReference type="InterPro" id="IPR029047">
    <property type="entry name" value="HSP70_peptide-bd_sf"/>
</dbReference>
<dbReference type="RefSeq" id="XP_017767886.1">
    <property type="nucleotide sequence ID" value="XM_017912397.1"/>
</dbReference>
<sequence length="808" mass="90540">MAAMSVIGIDFGSESCYVAVAKAGGIETIANDYSLRATPSCIAFSGKNRILGVAAKNQQVTNMKNTVYGLKRLLGRKFRDPHVQKELKILPYNAIETANGNIGIKVNYLGEEHVFSPEQCLAMLITKLKDDSMHALQTPINDCVISVPSYFTNNERKALLDSAAIAGLNVLRLFNETTATALSYGIYKQDLPAPEEKPRNVIFVDCGHSALQVFACAYHKGKLRMLATASDPNFGGRDIDLILAEYFCKEFQTKYKIDARTNARAFTRLLAEVEKIKKQMSANQTTLPLNIECFMEDKDVHGTVKRADMEELCAHLFEKVEVTLASCLEKSGLQVDDIHSVEIVGGSTRIPAIKQRIEKVFQRTPSTTLNQDESVSRGCALQCAMLSPAVRVREFSITDVQDYPISVSWEAGVDGENAGEVEVFPVNHAVPFSKMLAFYRQEPFSIQAKYCGDIPYPDKYIGTWVVKDVKPSAEGKSQKIKVKVRVNIHGIMTVSSASLIESKEESMETEPSPTAPEAQKQAGEPQDTQESQTETTNGAPEDGDEKKEKKKKIVKSVELPIESLAFGFSQVELNQYTEQEFKMIAADRQEKERADGRNALEEYVYELRGKLTDEDNLAPFVLDKDREMLVGQLDQMENWLYEEGEDCNRQEYQDKLTDLKSKGEPIQMRKLEFELRPSVIEDLQRSLQLGMKAVEQMRSNNPKYAHLTDEDLKKVENAVNASYKWLEEARQKLAVVQKYEKVPITVQQIRGERSSFDSIINPILNKPQPKAPSPPKEEAKDGPKENNTEQKAEEAKEGGESQEKMDCS</sequence>
<reference evidence="6" key="1">
    <citation type="submission" date="2025-08" db="UniProtKB">
        <authorList>
            <consortium name="RefSeq"/>
        </authorList>
    </citation>
    <scope>IDENTIFICATION</scope>
    <source>
        <tissue evidence="6">Whole Larva</tissue>
    </source>
</reference>
<name>A0ABM1LZY6_NICVS</name>
<keyword evidence="5" id="KW-1185">Reference proteome</keyword>
<feature type="compositionally biased region" description="Basic and acidic residues" evidence="4">
    <location>
        <begin position="775"/>
        <end position="808"/>
    </location>
</feature>
<dbReference type="InterPro" id="IPR013126">
    <property type="entry name" value="Hsp_70_fam"/>
</dbReference>
<evidence type="ECO:0000313" key="5">
    <source>
        <dbReference type="Proteomes" id="UP000695000"/>
    </source>
</evidence>
<dbReference type="PANTHER" id="PTHR45639">
    <property type="entry name" value="HSC70CB, ISOFORM G-RELATED"/>
    <property type="match status" value="1"/>
</dbReference>
<dbReference type="PROSITE" id="PS01036">
    <property type="entry name" value="HSP70_3"/>
    <property type="match status" value="1"/>
</dbReference>
<dbReference type="PRINTS" id="PR00301">
    <property type="entry name" value="HEATSHOCK70"/>
</dbReference>
<evidence type="ECO:0000313" key="6">
    <source>
        <dbReference type="RefSeq" id="XP_017767886.1"/>
    </source>
</evidence>
<organism evidence="5 6">
    <name type="scientific">Nicrophorus vespilloides</name>
    <name type="common">Boreal carrion beetle</name>
    <dbReference type="NCBI Taxonomy" id="110193"/>
    <lineage>
        <taxon>Eukaryota</taxon>
        <taxon>Metazoa</taxon>
        <taxon>Ecdysozoa</taxon>
        <taxon>Arthropoda</taxon>
        <taxon>Hexapoda</taxon>
        <taxon>Insecta</taxon>
        <taxon>Pterygota</taxon>
        <taxon>Neoptera</taxon>
        <taxon>Endopterygota</taxon>
        <taxon>Coleoptera</taxon>
        <taxon>Polyphaga</taxon>
        <taxon>Staphyliniformia</taxon>
        <taxon>Silphidae</taxon>
        <taxon>Nicrophorinae</taxon>
        <taxon>Nicrophorus</taxon>
    </lineage>
</organism>
<evidence type="ECO:0000256" key="3">
    <source>
        <dbReference type="ARBA" id="ARBA00022840"/>
    </source>
</evidence>
<accession>A0ABM1LZY6</accession>
<proteinExistence type="inferred from homology"/>
<keyword evidence="3" id="KW-0067">ATP-binding</keyword>
<dbReference type="CDD" id="cd10228">
    <property type="entry name" value="ASKHA_NBD_HSP70_HSPA4_like"/>
    <property type="match status" value="1"/>
</dbReference>
<dbReference type="Gene3D" id="2.60.34.10">
    <property type="entry name" value="Substrate Binding Domain Of DNAk, Chain A, domain 1"/>
    <property type="match status" value="1"/>
</dbReference>
<dbReference type="InterPro" id="IPR043129">
    <property type="entry name" value="ATPase_NBD"/>
</dbReference>
<gene>
    <name evidence="6" type="primary">LOC108556328</name>
</gene>
<dbReference type="Gene3D" id="3.30.420.40">
    <property type="match status" value="2"/>
</dbReference>
<protein>
    <submittedName>
        <fullName evidence="6">Heat shock 70 kDa protein 4</fullName>
    </submittedName>
</protein>
<comment type="similarity">
    <text evidence="1">Belongs to the heat shock protein 70 family.</text>
</comment>
<dbReference type="Gene3D" id="3.90.640.10">
    <property type="entry name" value="Actin, Chain A, domain 4"/>
    <property type="match status" value="1"/>
</dbReference>
<dbReference type="SUPFAM" id="SSF100920">
    <property type="entry name" value="Heat shock protein 70kD (HSP70), peptide-binding domain"/>
    <property type="match status" value="1"/>
</dbReference>
<dbReference type="Gene3D" id="1.20.1270.10">
    <property type="match status" value="1"/>
</dbReference>
<dbReference type="SUPFAM" id="SSF53067">
    <property type="entry name" value="Actin-like ATPase domain"/>
    <property type="match status" value="2"/>
</dbReference>
<keyword evidence="2" id="KW-0547">Nucleotide-binding</keyword>
<feature type="compositionally biased region" description="Polar residues" evidence="4">
    <location>
        <begin position="526"/>
        <end position="538"/>
    </location>
</feature>
<evidence type="ECO:0000256" key="2">
    <source>
        <dbReference type="ARBA" id="ARBA00022741"/>
    </source>
</evidence>
<dbReference type="GeneID" id="108556328"/>
<feature type="region of interest" description="Disordered" evidence="4">
    <location>
        <begin position="756"/>
        <end position="808"/>
    </location>
</feature>
<dbReference type="InterPro" id="IPR018181">
    <property type="entry name" value="Heat_shock_70_CS"/>
</dbReference>